<keyword evidence="5" id="KW-1185">Reference proteome</keyword>
<dbReference type="PANTHER" id="PTHR30097">
    <property type="entry name" value="CATION EFFLUX SYSTEM PROTEIN CUSB"/>
    <property type="match status" value="1"/>
</dbReference>
<dbReference type="PROSITE" id="PS51257">
    <property type="entry name" value="PROKAR_LIPOPROTEIN"/>
    <property type="match status" value="1"/>
</dbReference>
<dbReference type="Pfam" id="PF25919">
    <property type="entry name" value="BSH_CusB"/>
    <property type="match status" value="1"/>
</dbReference>
<evidence type="ECO:0000259" key="3">
    <source>
        <dbReference type="Pfam" id="PF25919"/>
    </source>
</evidence>
<dbReference type="NCBIfam" id="TIGR01730">
    <property type="entry name" value="RND_mfp"/>
    <property type="match status" value="1"/>
</dbReference>
<dbReference type="RefSeq" id="WP_354615388.1">
    <property type="nucleotide sequence ID" value="NZ_JBEXAE010000004.1"/>
</dbReference>
<evidence type="ECO:0000256" key="1">
    <source>
        <dbReference type="ARBA" id="ARBA00009477"/>
    </source>
</evidence>
<dbReference type="Gene3D" id="1.10.287.470">
    <property type="entry name" value="Helix hairpin bin"/>
    <property type="match status" value="1"/>
</dbReference>
<sequence length="379" mass="42255">MRNLIYSILMLLVILATVSCGEEKKNSKDTQKANRTDDLIKITQAQFDQNKMALGTIEQKEFPIIVEATGMIDVPPENRSVVSATMGGYIKTLPLLIGDLVTKGQALLTIENPDFVTLQQQYMEISSQLDYLKSENDRQKTLYEENISSEKSFLKVASDYKSALAKYNGLRKQLLMLNISPTNVEGGNITSVTTIYAPISGSVTKVNLTRGSYVAPATSILEIIDNNHIHLELSVFEKDIMKIEKDQKINFKIPEATSDSYEAEVHLIGTSIGEERTIKVHGHLIKEDKNKFLTGMFVEASIIVDSSEISSLPEEAVVNVGDKNFVLVLERKENGNYYFKQSEVRVMDRYAGYTGIENNTKFKAADQILTKGAFSLLGD</sequence>
<comment type="similarity">
    <text evidence="1">Belongs to the membrane fusion protein (MFP) (TC 8.A.1) family.</text>
</comment>
<feature type="domain" description="CusB-like barrel-sandwich hybrid" evidence="3">
    <location>
        <begin position="80"/>
        <end position="223"/>
    </location>
</feature>
<proteinExistence type="inferred from homology"/>
<dbReference type="InterPro" id="IPR051909">
    <property type="entry name" value="MFP_Cation_Efflux"/>
</dbReference>
<dbReference type="Gene3D" id="2.40.420.20">
    <property type="match status" value="1"/>
</dbReference>
<dbReference type="Gene3D" id="2.40.30.170">
    <property type="match status" value="1"/>
</dbReference>
<organism evidence="4 5">
    <name type="scientific">Sediminicola arcticus</name>
    <dbReference type="NCBI Taxonomy" id="1574308"/>
    <lineage>
        <taxon>Bacteria</taxon>
        <taxon>Pseudomonadati</taxon>
        <taxon>Bacteroidota</taxon>
        <taxon>Flavobacteriia</taxon>
        <taxon>Flavobacteriales</taxon>
        <taxon>Flavobacteriaceae</taxon>
        <taxon>Sediminicola</taxon>
    </lineage>
</organism>
<dbReference type="InterPro" id="IPR058790">
    <property type="entry name" value="BSH_CusB"/>
</dbReference>
<dbReference type="Gene3D" id="2.40.50.100">
    <property type="match status" value="1"/>
</dbReference>
<protein>
    <submittedName>
        <fullName evidence="4">Efflux RND transporter periplasmic adaptor subunit</fullName>
    </submittedName>
</protein>
<gene>
    <name evidence="4" type="ORF">ABXZ36_10055</name>
</gene>
<keyword evidence="2" id="KW-0813">Transport</keyword>
<comment type="caution">
    <text evidence="4">The sequence shown here is derived from an EMBL/GenBank/DDBJ whole genome shotgun (WGS) entry which is preliminary data.</text>
</comment>
<dbReference type="InterPro" id="IPR006143">
    <property type="entry name" value="RND_pump_MFP"/>
</dbReference>
<accession>A0ABV2SXJ6</accession>
<dbReference type="EMBL" id="JBEXAE010000004">
    <property type="protein sequence ID" value="MET6990989.1"/>
    <property type="molecule type" value="Genomic_DNA"/>
</dbReference>
<name>A0ABV2SXJ6_9FLAO</name>
<dbReference type="SUPFAM" id="SSF111369">
    <property type="entry name" value="HlyD-like secretion proteins"/>
    <property type="match status" value="1"/>
</dbReference>
<dbReference type="Proteomes" id="UP001549799">
    <property type="component" value="Unassembled WGS sequence"/>
</dbReference>
<evidence type="ECO:0000313" key="4">
    <source>
        <dbReference type="EMBL" id="MET6990989.1"/>
    </source>
</evidence>
<reference evidence="4 5" key="1">
    <citation type="submission" date="2024-07" db="EMBL/GenBank/DDBJ databases">
        <title>The genome sequence of type strain Sediminicola arcticus GDMCC 1.2805.</title>
        <authorList>
            <person name="Liu Y."/>
        </authorList>
    </citation>
    <scope>NUCLEOTIDE SEQUENCE [LARGE SCALE GENOMIC DNA]</scope>
    <source>
        <strain evidence="4 5">GDMCC 1.2805</strain>
    </source>
</reference>
<dbReference type="PANTHER" id="PTHR30097:SF4">
    <property type="entry name" value="SLR6042 PROTEIN"/>
    <property type="match status" value="1"/>
</dbReference>
<evidence type="ECO:0000256" key="2">
    <source>
        <dbReference type="ARBA" id="ARBA00022448"/>
    </source>
</evidence>
<evidence type="ECO:0000313" key="5">
    <source>
        <dbReference type="Proteomes" id="UP001549799"/>
    </source>
</evidence>